<dbReference type="AlphaFoldDB" id="A0A0U5BGN2"/>
<accession>A0A0U5BGN2</accession>
<sequence>MSTLNIAICQIDIAFGQPEQNEAKIRGSFAKLAEQETKPDIVLFPELWNTGYDLTRLDEIADEEGQSTKALMGELACKYNLHIIAGSIAEKTAAGIYNTTFVFAPDGQVIHEYRKAHLFRLMDEEKFLAPGQSLAGCMIGEMPALVQICYDIRFPESIRSGALAGAEVLFVSAEWPHPRLTHWRQLLIARAIENQMYVVACNRAGSDPKNTFCGHSLIIDPWGEIVAEAGEAEEIITGTIDRALVADVRSRIPIFADRRTDLYDLNR</sequence>
<dbReference type="SUPFAM" id="SSF56317">
    <property type="entry name" value="Carbon-nitrogen hydrolase"/>
    <property type="match status" value="1"/>
</dbReference>
<evidence type="ECO:0000313" key="2">
    <source>
        <dbReference type="EMBL" id="BAU27342.1"/>
    </source>
</evidence>
<gene>
    <name evidence="2" type="ORF">CB4_01516</name>
</gene>
<keyword evidence="3" id="KW-1185">Reference proteome</keyword>
<evidence type="ECO:0000256" key="1">
    <source>
        <dbReference type="ARBA" id="ARBA00010613"/>
    </source>
</evidence>
<evidence type="ECO:0000313" key="3">
    <source>
        <dbReference type="Proteomes" id="UP000217696"/>
    </source>
</evidence>
<reference evidence="2 3" key="1">
    <citation type="submission" date="2015-12" db="EMBL/GenBank/DDBJ databases">
        <title>Genome sequence of Aneurinibacillus soli.</title>
        <authorList>
            <person name="Lee J.S."/>
            <person name="Lee K.C."/>
            <person name="Kim K.K."/>
            <person name="Lee B.W."/>
        </authorList>
    </citation>
    <scope>NUCLEOTIDE SEQUENCE [LARGE SCALE GENOMIC DNA]</scope>
    <source>
        <strain evidence="2 3">CB4</strain>
    </source>
</reference>
<keyword evidence="2" id="KW-0378">Hydrolase</keyword>
<dbReference type="PANTHER" id="PTHR23088">
    <property type="entry name" value="NITRILASE-RELATED"/>
    <property type="match status" value="1"/>
</dbReference>
<dbReference type="GO" id="GO:0106008">
    <property type="term" value="F:2-oxoglutaramate amidase activity"/>
    <property type="evidence" value="ECO:0007669"/>
    <property type="project" value="UniProtKB-EC"/>
</dbReference>
<dbReference type="PANTHER" id="PTHR23088:SF27">
    <property type="entry name" value="DEAMINATED GLUTATHIONE AMIDASE"/>
    <property type="match status" value="1"/>
</dbReference>
<comment type="similarity">
    <text evidence="1">Belongs to the carbon-nitrogen hydrolase superfamily. NIT1/NIT2 family.</text>
</comment>
<dbReference type="PROSITE" id="PS50263">
    <property type="entry name" value="CN_HYDROLASE"/>
    <property type="match status" value="1"/>
</dbReference>
<dbReference type="Pfam" id="PF00795">
    <property type="entry name" value="CN_hydrolase"/>
    <property type="match status" value="1"/>
</dbReference>
<dbReference type="InterPro" id="IPR036526">
    <property type="entry name" value="C-N_Hydrolase_sf"/>
</dbReference>
<organism evidence="2 3">
    <name type="scientific">Aneurinibacillus soli</name>
    <dbReference type="NCBI Taxonomy" id="1500254"/>
    <lineage>
        <taxon>Bacteria</taxon>
        <taxon>Bacillati</taxon>
        <taxon>Bacillota</taxon>
        <taxon>Bacilli</taxon>
        <taxon>Bacillales</taxon>
        <taxon>Paenibacillaceae</taxon>
        <taxon>Aneurinibacillus group</taxon>
        <taxon>Aneurinibacillus</taxon>
    </lineage>
</organism>
<dbReference type="EMBL" id="AP017312">
    <property type="protein sequence ID" value="BAU27342.1"/>
    <property type="molecule type" value="Genomic_DNA"/>
</dbReference>
<dbReference type="EC" id="3.5.1.111" evidence="2"/>
<dbReference type="KEGG" id="asoc:CB4_01516"/>
<dbReference type="Gene3D" id="3.60.110.10">
    <property type="entry name" value="Carbon-nitrogen hydrolase"/>
    <property type="match status" value="1"/>
</dbReference>
<proteinExistence type="inferred from homology"/>
<dbReference type="CDD" id="cd07583">
    <property type="entry name" value="nitrilase_5"/>
    <property type="match status" value="1"/>
</dbReference>
<dbReference type="Proteomes" id="UP000217696">
    <property type="component" value="Chromosome"/>
</dbReference>
<name>A0A0U5BGN2_9BACL</name>
<dbReference type="InterPro" id="IPR003010">
    <property type="entry name" value="C-N_Hydrolase"/>
</dbReference>
<protein>
    <submittedName>
        <fullName evidence="2">2-oxoglutaramate amidase</fullName>
        <ecNumber evidence="2">3.5.1.111</ecNumber>
    </submittedName>
</protein>